<protein>
    <submittedName>
        <fullName evidence="1">Uncharacterized protein</fullName>
    </submittedName>
</protein>
<keyword evidence="2" id="KW-1185">Reference proteome</keyword>
<evidence type="ECO:0000313" key="1">
    <source>
        <dbReference type="EMBL" id="OEU11541.1"/>
    </source>
</evidence>
<gene>
    <name evidence="1" type="ORF">FRACYDRAFT_270828</name>
</gene>
<dbReference type="Proteomes" id="UP000095751">
    <property type="component" value="Unassembled WGS sequence"/>
</dbReference>
<reference evidence="1 2" key="1">
    <citation type="submission" date="2016-09" db="EMBL/GenBank/DDBJ databases">
        <title>Extensive genetic diversity and differential bi-allelic expression allows diatom success in the polar Southern Ocean.</title>
        <authorList>
            <consortium name="DOE Joint Genome Institute"/>
            <person name="Mock T."/>
            <person name="Otillar R.P."/>
            <person name="Strauss J."/>
            <person name="Dupont C."/>
            <person name="Frickenhaus S."/>
            <person name="Maumus F."/>
            <person name="Mcmullan M."/>
            <person name="Sanges R."/>
            <person name="Schmutz J."/>
            <person name="Toseland A."/>
            <person name="Valas R."/>
            <person name="Veluchamy A."/>
            <person name="Ward B.J."/>
            <person name="Allen A."/>
            <person name="Barry K."/>
            <person name="Falciatore A."/>
            <person name="Ferrante M."/>
            <person name="Fortunato A.E."/>
            <person name="Gloeckner G."/>
            <person name="Gruber A."/>
            <person name="Hipkin R."/>
            <person name="Janech M."/>
            <person name="Kroth P."/>
            <person name="Leese F."/>
            <person name="Lindquist E."/>
            <person name="Lyon B.R."/>
            <person name="Martin J."/>
            <person name="Mayer C."/>
            <person name="Parker M."/>
            <person name="Quesneville H."/>
            <person name="Raymond J."/>
            <person name="Uhlig C."/>
            <person name="Valentin K.U."/>
            <person name="Worden A.Z."/>
            <person name="Armbrust E.V."/>
            <person name="Bowler C."/>
            <person name="Green B."/>
            <person name="Moulton V."/>
            <person name="Van Oosterhout C."/>
            <person name="Grigoriev I."/>
        </authorList>
    </citation>
    <scope>NUCLEOTIDE SEQUENCE [LARGE SCALE GENOMIC DNA]</scope>
    <source>
        <strain evidence="1 2">CCMP1102</strain>
    </source>
</reference>
<dbReference type="InParanoid" id="A0A1E7F025"/>
<dbReference type="AlphaFoldDB" id="A0A1E7F025"/>
<name>A0A1E7F025_9STRA</name>
<organism evidence="1 2">
    <name type="scientific">Fragilariopsis cylindrus CCMP1102</name>
    <dbReference type="NCBI Taxonomy" id="635003"/>
    <lineage>
        <taxon>Eukaryota</taxon>
        <taxon>Sar</taxon>
        <taxon>Stramenopiles</taxon>
        <taxon>Ochrophyta</taxon>
        <taxon>Bacillariophyta</taxon>
        <taxon>Bacillariophyceae</taxon>
        <taxon>Bacillariophycidae</taxon>
        <taxon>Bacillariales</taxon>
        <taxon>Bacillariaceae</taxon>
        <taxon>Fragilariopsis</taxon>
    </lineage>
</organism>
<accession>A0A1E7F025</accession>
<proteinExistence type="predicted"/>
<dbReference type="EMBL" id="KV784367">
    <property type="protein sequence ID" value="OEU11541.1"/>
    <property type="molecule type" value="Genomic_DNA"/>
</dbReference>
<sequence>MKVTIDRYRIFNLVILLACSSVLAEIIISKFEWSRLSAYGFTITICVQISNAINKLNVEAQQHNNNDAAEKKRLEKSERVLEKRAAGMGKKKR</sequence>
<evidence type="ECO:0000313" key="2">
    <source>
        <dbReference type="Proteomes" id="UP000095751"/>
    </source>
</evidence>
<dbReference type="KEGG" id="fcy:FRACYDRAFT_270828"/>